<dbReference type="InterPro" id="IPR048634">
    <property type="entry name" value="SecD_SecF_C"/>
</dbReference>
<comment type="subcellular location">
    <subcellularLocation>
        <location evidence="1">Cell membrane</location>
        <topology evidence="1">Multi-pass membrane protein</topology>
    </subcellularLocation>
</comment>
<dbReference type="AlphaFoldDB" id="A0A645I968"/>
<dbReference type="EMBL" id="VSSQ01108071">
    <property type="protein sequence ID" value="MPN46969.1"/>
    <property type="molecule type" value="Genomic_DNA"/>
</dbReference>
<feature type="transmembrane region" description="Helical" evidence="9">
    <location>
        <begin position="59"/>
        <end position="83"/>
    </location>
</feature>
<dbReference type="GO" id="GO:0015031">
    <property type="term" value="P:protein transport"/>
    <property type="evidence" value="ECO:0007669"/>
    <property type="project" value="UniProtKB-KW"/>
</dbReference>
<dbReference type="Gene3D" id="1.20.1640.10">
    <property type="entry name" value="Multidrug efflux transporter AcrB transmembrane domain"/>
    <property type="match status" value="1"/>
</dbReference>
<evidence type="ECO:0000256" key="5">
    <source>
        <dbReference type="ARBA" id="ARBA00022927"/>
    </source>
</evidence>
<dbReference type="PANTHER" id="PTHR30081:SF8">
    <property type="entry name" value="PROTEIN TRANSLOCASE SUBUNIT SECF"/>
    <property type="match status" value="1"/>
</dbReference>
<keyword evidence="6 9" id="KW-1133">Transmembrane helix</keyword>
<evidence type="ECO:0000256" key="7">
    <source>
        <dbReference type="ARBA" id="ARBA00023010"/>
    </source>
</evidence>
<evidence type="ECO:0000256" key="2">
    <source>
        <dbReference type="ARBA" id="ARBA00022448"/>
    </source>
</evidence>
<dbReference type="GO" id="GO:0005886">
    <property type="term" value="C:plasma membrane"/>
    <property type="evidence" value="ECO:0007669"/>
    <property type="project" value="UniProtKB-SubCell"/>
</dbReference>
<dbReference type="PANTHER" id="PTHR30081">
    <property type="entry name" value="PROTEIN-EXPORT MEMBRANE PROTEIN SEC"/>
    <property type="match status" value="1"/>
</dbReference>
<evidence type="ECO:0000256" key="3">
    <source>
        <dbReference type="ARBA" id="ARBA00022475"/>
    </source>
</evidence>
<feature type="domain" description="Protein export membrane protein SecD/SecF C-terminal" evidence="10">
    <location>
        <begin position="2"/>
        <end position="85"/>
    </location>
</feature>
<protein>
    <submittedName>
        <fullName evidence="11">Protein translocase subunit SecF</fullName>
    </submittedName>
</protein>
<dbReference type="Pfam" id="PF02355">
    <property type="entry name" value="SecD_SecF_C"/>
    <property type="match status" value="1"/>
</dbReference>
<evidence type="ECO:0000259" key="10">
    <source>
        <dbReference type="Pfam" id="PF02355"/>
    </source>
</evidence>
<keyword evidence="5" id="KW-0653">Protein transport</keyword>
<keyword evidence="4 9" id="KW-0812">Transmembrane</keyword>
<gene>
    <name evidence="11" type="primary">secF_30</name>
    <name evidence="11" type="ORF">SDC9_194568</name>
</gene>
<keyword evidence="8 9" id="KW-0472">Membrane</keyword>
<accession>A0A645I968</accession>
<evidence type="ECO:0000256" key="8">
    <source>
        <dbReference type="ARBA" id="ARBA00023136"/>
    </source>
</evidence>
<sequence length="99" mass="11133">MVVFDRFREVHQLYPKRELRALFNDSMNAVLARTINTGLSTILVILCILFLGGDAVRSFVFAMLIGVVVGTVTSLFIASPVAYSIMRTQQEKKQLEPKK</sequence>
<evidence type="ECO:0000313" key="11">
    <source>
        <dbReference type="EMBL" id="MPN46969.1"/>
    </source>
</evidence>
<proteinExistence type="predicted"/>
<dbReference type="InterPro" id="IPR022813">
    <property type="entry name" value="SecD/SecF_arch_bac"/>
</dbReference>
<reference evidence="11" key="1">
    <citation type="submission" date="2019-08" db="EMBL/GenBank/DDBJ databases">
        <authorList>
            <person name="Kucharzyk K."/>
            <person name="Murdoch R.W."/>
            <person name="Higgins S."/>
            <person name="Loffler F."/>
        </authorList>
    </citation>
    <scope>NUCLEOTIDE SEQUENCE</scope>
</reference>
<dbReference type="SUPFAM" id="SSF82866">
    <property type="entry name" value="Multidrug efflux transporter AcrB transmembrane domain"/>
    <property type="match status" value="1"/>
</dbReference>
<evidence type="ECO:0000256" key="4">
    <source>
        <dbReference type="ARBA" id="ARBA00022692"/>
    </source>
</evidence>
<keyword evidence="2" id="KW-0813">Transport</keyword>
<name>A0A645I968_9ZZZZ</name>
<evidence type="ECO:0000256" key="1">
    <source>
        <dbReference type="ARBA" id="ARBA00004651"/>
    </source>
</evidence>
<feature type="transmembrane region" description="Helical" evidence="9">
    <location>
        <begin position="30"/>
        <end position="53"/>
    </location>
</feature>
<organism evidence="11">
    <name type="scientific">bioreactor metagenome</name>
    <dbReference type="NCBI Taxonomy" id="1076179"/>
    <lineage>
        <taxon>unclassified sequences</taxon>
        <taxon>metagenomes</taxon>
        <taxon>ecological metagenomes</taxon>
    </lineage>
</organism>
<keyword evidence="7" id="KW-0811">Translocation</keyword>
<keyword evidence="3" id="KW-1003">Cell membrane</keyword>
<evidence type="ECO:0000256" key="9">
    <source>
        <dbReference type="SAM" id="Phobius"/>
    </source>
</evidence>
<comment type="caution">
    <text evidence="11">The sequence shown here is derived from an EMBL/GenBank/DDBJ whole genome shotgun (WGS) entry which is preliminary data.</text>
</comment>
<evidence type="ECO:0000256" key="6">
    <source>
        <dbReference type="ARBA" id="ARBA00022989"/>
    </source>
</evidence>